<dbReference type="FunFam" id="1.10.286.10:FF:000003">
    <property type="entry name" value="GTP cyclohydrolase 1"/>
    <property type="match status" value="1"/>
</dbReference>
<keyword evidence="14" id="KW-1185">Reference proteome</keyword>
<dbReference type="GO" id="GO:0046654">
    <property type="term" value="P:tetrahydrofolate biosynthetic process"/>
    <property type="evidence" value="ECO:0007669"/>
    <property type="project" value="InterPro"/>
</dbReference>
<dbReference type="NCBIfam" id="TIGR00063">
    <property type="entry name" value="folE"/>
    <property type="match status" value="1"/>
</dbReference>
<evidence type="ECO:0000256" key="10">
    <source>
        <dbReference type="ARBA" id="ARBA00030854"/>
    </source>
</evidence>
<dbReference type="GO" id="GO:0003934">
    <property type="term" value="F:GTP cyclohydrolase I activity"/>
    <property type="evidence" value="ECO:0007669"/>
    <property type="project" value="UniProtKB-EC"/>
</dbReference>
<feature type="region of interest" description="Disordered" evidence="11">
    <location>
        <begin position="162"/>
        <end position="195"/>
    </location>
</feature>
<feature type="region of interest" description="Disordered" evidence="11">
    <location>
        <begin position="74"/>
        <end position="119"/>
    </location>
</feature>
<comment type="caution">
    <text evidence="13">The sequence shown here is derived from an EMBL/GenBank/DDBJ whole genome shotgun (WGS) entry which is preliminary data.</text>
</comment>
<evidence type="ECO:0000256" key="11">
    <source>
        <dbReference type="SAM" id="MobiDB-lite"/>
    </source>
</evidence>
<keyword evidence="9" id="KW-0342">GTP-binding</keyword>
<comment type="similarity">
    <text evidence="3">Belongs to the GTP cyclohydrolase I family.</text>
</comment>
<dbReference type="PANTHER" id="PTHR11109:SF7">
    <property type="entry name" value="GTP CYCLOHYDROLASE 1"/>
    <property type="match status" value="1"/>
</dbReference>
<dbReference type="GO" id="GO:0006729">
    <property type="term" value="P:tetrahydrobiopterin biosynthetic process"/>
    <property type="evidence" value="ECO:0007669"/>
    <property type="project" value="UniProtKB-KW"/>
</dbReference>
<reference evidence="13" key="1">
    <citation type="submission" date="2019-07" db="EMBL/GenBank/DDBJ databases">
        <title>Annotation for the trematode Paragonimus miyazaki's.</title>
        <authorList>
            <person name="Choi Y.-J."/>
        </authorList>
    </citation>
    <scope>NUCLEOTIDE SEQUENCE</scope>
    <source>
        <strain evidence="13">Japan</strain>
    </source>
</reference>
<dbReference type="GO" id="GO:0008270">
    <property type="term" value="F:zinc ion binding"/>
    <property type="evidence" value="ECO:0007669"/>
    <property type="project" value="TreeGrafter"/>
</dbReference>
<dbReference type="NCBIfam" id="NF006826">
    <property type="entry name" value="PRK09347.1-3"/>
    <property type="match status" value="1"/>
</dbReference>
<dbReference type="InterPro" id="IPR001474">
    <property type="entry name" value="GTP_CycHdrlase_I"/>
</dbReference>
<dbReference type="HAMAP" id="MF_00223">
    <property type="entry name" value="FolE"/>
    <property type="match status" value="1"/>
</dbReference>
<evidence type="ECO:0000259" key="12">
    <source>
        <dbReference type="Pfam" id="PF01227"/>
    </source>
</evidence>
<dbReference type="InterPro" id="IPR020602">
    <property type="entry name" value="GTP_CycHdrlase_I_dom"/>
</dbReference>
<evidence type="ECO:0000256" key="3">
    <source>
        <dbReference type="ARBA" id="ARBA00008085"/>
    </source>
</evidence>
<dbReference type="Proteomes" id="UP000822476">
    <property type="component" value="Unassembled WGS sequence"/>
</dbReference>
<comment type="pathway">
    <text evidence="2">Cofactor biosynthesis; 7,8-dihydroneopterin triphosphate biosynthesis; 7,8-dihydroneopterin triphosphate from GTP: step 1/1.</text>
</comment>
<evidence type="ECO:0000256" key="9">
    <source>
        <dbReference type="ARBA" id="ARBA00023134"/>
    </source>
</evidence>
<dbReference type="CDD" id="cd00642">
    <property type="entry name" value="GTP_cyclohydro1"/>
    <property type="match status" value="1"/>
</dbReference>
<dbReference type="SUPFAM" id="SSF55620">
    <property type="entry name" value="Tetrahydrobiopterin biosynthesis enzymes-like"/>
    <property type="match status" value="1"/>
</dbReference>
<dbReference type="GO" id="GO:0005525">
    <property type="term" value="F:GTP binding"/>
    <property type="evidence" value="ECO:0007669"/>
    <property type="project" value="UniProtKB-KW"/>
</dbReference>
<feature type="domain" description="GTP cyclohydrolase I" evidence="12">
    <location>
        <begin position="256"/>
        <end position="431"/>
    </location>
</feature>
<evidence type="ECO:0000313" key="13">
    <source>
        <dbReference type="EMBL" id="KAF7257642.1"/>
    </source>
</evidence>
<evidence type="ECO:0000256" key="4">
    <source>
        <dbReference type="ARBA" id="ARBA00012715"/>
    </source>
</evidence>
<gene>
    <name evidence="13" type="ORF">EG68_05814</name>
</gene>
<comment type="catalytic activity">
    <reaction evidence="1">
        <text>GTP + H2O = 7,8-dihydroneopterin 3'-triphosphate + formate + H(+)</text>
        <dbReference type="Rhea" id="RHEA:17473"/>
        <dbReference type="ChEBI" id="CHEBI:15377"/>
        <dbReference type="ChEBI" id="CHEBI:15378"/>
        <dbReference type="ChEBI" id="CHEBI:15740"/>
        <dbReference type="ChEBI" id="CHEBI:37565"/>
        <dbReference type="ChEBI" id="CHEBI:58462"/>
        <dbReference type="EC" id="3.5.4.16"/>
    </reaction>
</comment>
<feature type="compositionally biased region" description="Basic and acidic residues" evidence="11">
    <location>
        <begin position="106"/>
        <end position="119"/>
    </location>
</feature>
<dbReference type="Pfam" id="PF01227">
    <property type="entry name" value="GTP_cyclohydroI"/>
    <property type="match status" value="1"/>
</dbReference>
<dbReference type="InterPro" id="IPR018234">
    <property type="entry name" value="GTP_CycHdrlase_I_CS"/>
</dbReference>
<dbReference type="NCBIfam" id="NF006825">
    <property type="entry name" value="PRK09347.1-2"/>
    <property type="match status" value="1"/>
</dbReference>
<dbReference type="EC" id="3.5.4.16" evidence="4"/>
<evidence type="ECO:0000256" key="5">
    <source>
        <dbReference type="ARBA" id="ARBA00017272"/>
    </source>
</evidence>
<dbReference type="OrthoDB" id="4966at2759"/>
<evidence type="ECO:0000256" key="8">
    <source>
        <dbReference type="ARBA" id="ARBA00023007"/>
    </source>
</evidence>
<dbReference type="Gene3D" id="3.30.1130.10">
    <property type="match status" value="1"/>
</dbReference>
<feature type="compositionally biased region" description="Polar residues" evidence="11">
    <location>
        <begin position="175"/>
        <end position="186"/>
    </location>
</feature>
<dbReference type="FunFam" id="3.30.1130.10:FF:000012">
    <property type="entry name" value="GTP cyclohydrolase 1"/>
    <property type="match status" value="1"/>
</dbReference>
<protein>
    <recommendedName>
        <fullName evidence="5">GTP cyclohydrolase 1</fullName>
        <ecNumber evidence="4">3.5.4.16</ecNumber>
    </recommendedName>
    <alternativeName>
        <fullName evidence="10">GTP cyclohydrolase I</fullName>
    </alternativeName>
</protein>
<dbReference type="EMBL" id="JTDE01002243">
    <property type="protein sequence ID" value="KAF7257642.1"/>
    <property type="molecule type" value="Genomic_DNA"/>
</dbReference>
<dbReference type="GO" id="GO:0005737">
    <property type="term" value="C:cytoplasm"/>
    <property type="evidence" value="ECO:0007669"/>
    <property type="project" value="TreeGrafter"/>
</dbReference>
<keyword evidence="6" id="KW-0547">Nucleotide-binding</keyword>
<dbReference type="InterPro" id="IPR043134">
    <property type="entry name" value="GTP-CH-I_N"/>
</dbReference>
<dbReference type="InterPro" id="IPR043133">
    <property type="entry name" value="GTP-CH-I_C/QueF"/>
</dbReference>
<dbReference type="AlphaFoldDB" id="A0A8S9YSD5"/>
<accession>A0A8S9YSD5</accession>
<dbReference type="PANTHER" id="PTHR11109">
    <property type="entry name" value="GTP CYCLOHYDROLASE I"/>
    <property type="match status" value="1"/>
</dbReference>
<evidence type="ECO:0000256" key="7">
    <source>
        <dbReference type="ARBA" id="ARBA00022801"/>
    </source>
</evidence>
<evidence type="ECO:0000313" key="14">
    <source>
        <dbReference type="Proteomes" id="UP000822476"/>
    </source>
</evidence>
<keyword evidence="8" id="KW-0783">Tetrahydrobiopterin biosynthesis</keyword>
<name>A0A8S9YSD5_9TREM</name>
<sequence length="434" mass="48574">MLRYSVSHVLSMSEQYEHFHPDAHLSLSEETKGLCDSGQSVSSITMSSVSHRIESETTTVKPIVQSSLIYESPKRPNKSYQSLKQKLRTARSTVSSHFRRSSSNTKKTEDTGKSERESRLTNFLAVRRSSNDQKKKTFSLFAPTISRPLSLDKLTASRDARLSDPGTTIAVHPPDQSQDTPDVSEQQTRDKNNRSVSYLYPKHSLIDCENQMNRRLSQLSLWDTQRDPIPASIASSTLGLSGAQYQMIECISDLASAYHQILLGLGEDPHRQGLIKTPQRAAKAMLYFTKGYEERVSDLLNGAIFDEDHDEIVVVKDIEMFSMCEHHLIPFIGSVSIGYLPNKRVLGLSKLARIVEVYSRRLQVQERLTKQIAVALAEAIQPRGVGVIVEAAHMCMVMRGVQKVNATTVTSTMLGAFKDNGKTRDEFLSLIGRK</sequence>
<evidence type="ECO:0000256" key="2">
    <source>
        <dbReference type="ARBA" id="ARBA00005080"/>
    </source>
</evidence>
<dbReference type="PROSITE" id="PS00859">
    <property type="entry name" value="GTP_CYCLOHYDROL_1_1"/>
    <property type="match status" value="1"/>
</dbReference>
<evidence type="ECO:0000256" key="1">
    <source>
        <dbReference type="ARBA" id="ARBA00001052"/>
    </source>
</evidence>
<proteinExistence type="inferred from homology"/>
<dbReference type="Gene3D" id="1.10.286.10">
    <property type="match status" value="1"/>
</dbReference>
<keyword evidence="7" id="KW-0378">Hydrolase</keyword>
<dbReference type="PROSITE" id="PS00860">
    <property type="entry name" value="GTP_CYCLOHYDROL_1_2"/>
    <property type="match status" value="1"/>
</dbReference>
<evidence type="ECO:0000256" key="6">
    <source>
        <dbReference type="ARBA" id="ARBA00022741"/>
    </source>
</evidence>
<organism evidence="13 14">
    <name type="scientific">Paragonimus skrjabini miyazakii</name>
    <dbReference type="NCBI Taxonomy" id="59628"/>
    <lineage>
        <taxon>Eukaryota</taxon>
        <taxon>Metazoa</taxon>
        <taxon>Spiralia</taxon>
        <taxon>Lophotrochozoa</taxon>
        <taxon>Platyhelminthes</taxon>
        <taxon>Trematoda</taxon>
        <taxon>Digenea</taxon>
        <taxon>Plagiorchiida</taxon>
        <taxon>Troglotremata</taxon>
        <taxon>Troglotrematidae</taxon>
        <taxon>Paragonimus</taxon>
    </lineage>
</organism>